<dbReference type="AlphaFoldDB" id="A0A1V3C9G4"/>
<dbReference type="Pfam" id="PF00723">
    <property type="entry name" value="Glyco_hydro_15"/>
    <property type="match status" value="1"/>
</dbReference>
<proteinExistence type="predicted"/>
<keyword evidence="4" id="KW-1185">Reference proteome</keyword>
<dbReference type="EMBL" id="MCOK01000001">
    <property type="protein sequence ID" value="OOC57343.1"/>
    <property type="molecule type" value="Genomic_DNA"/>
</dbReference>
<dbReference type="Gene3D" id="1.50.10.10">
    <property type="match status" value="1"/>
</dbReference>
<dbReference type="SUPFAM" id="SSF48208">
    <property type="entry name" value="Six-hairpin glycosidases"/>
    <property type="match status" value="1"/>
</dbReference>
<dbReference type="InterPro" id="IPR012341">
    <property type="entry name" value="6hp_glycosidase-like_sf"/>
</dbReference>
<evidence type="ECO:0000259" key="1">
    <source>
        <dbReference type="Pfam" id="PF00723"/>
    </source>
</evidence>
<name>A0A1V3C9G4_9ACTN</name>
<feature type="domain" description="GH15-like" evidence="1">
    <location>
        <begin position="401"/>
        <end position="761"/>
    </location>
</feature>
<gene>
    <name evidence="3" type="ORF">NOSIN_20825</name>
</gene>
<dbReference type="Gene3D" id="3.40.50.1000">
    <property type="entry name" value="HAD superfamily/HAD-like"/>
    <property type="match status" value="1"/>
</dbReference>
<comment type="caution">
    <text evidence="3">The sequence shown here is derived from an EMBL/GenBank/DDBJ whole genome shotgun (WGS) entry which is preliminary data.</text>
</comment>
<organism evidence="3 4">
    <name type="scientific">Nocardiopsis sinuspersici</name>
    <dbReference type="NCBI Taxonomy" id="501010"/>
    <lineage>
        <taxon>Bacteria</taxon>
        <taxon>Bacillati</taxon>
        <taxon>Actinomycetota</taxon>
        <taxon>Actinomycetes</taxon>
        <taxon>Streptosporangiales</taxon>
        <taxon>Nocardiopsidaceae</taxon>
        <taxon>Nocardiopsis</taxon>
    </lineage>
</organism>
<dbReference type="InterPro" id="IPR036412">
    <property type="entry name" value="HAD-like_sf"/>
</dbReference>
<dbReference type="InterPro" id="IPR008928">
    <property type="entry name" value="6-hairpin_glycosidase_sf"/>
</dbReference>
<reference evidence="4" key="1">
    <citation type="submission" date="2016-08" db="EMBL/GenBank/DDBJ databases">
        <authorList>
            <person name="Tokovenko B."/>
            <person name="Kalinowski J."/>
        </authorList>
    </citation>
    <scope>NUCLEOTIDE SEQUENCE [LARGE SCALE GENOMIC DNA]</scope>
    <source>
        <strain evidence="4">UTMC102</strain>
    </source>
</reference>
<dbReference type="STRING" id="501010.NOSIN_20825"/>
<sequence>MPVDVRQRVSALARTSRLLVACDYDGALAPVDPAHGRPLPEALRALRDLADLPGTVCAVISSRPLRDLAALSRLPAEVRLVGAHGTEFDTDLTIGPGAAAGPDTSPADKAAALELLREQVGANATLYIGGGDGEEPVFMRLNGADAGVRVGEEPTVAPHRVPDTPSAASLLSVLATERRSWVFGERPTPIERMSMLSNQNSVALVGPDARLLWFCHPEPDSGALFAEVLGGRQAGVFAIAPAHGGRPLGQRYLPGTMTVRTRWSRMDVTDYLAHGNPQGRSDLVRVISGVTPATVEFAPRPDFGRAPVRITRQENGLLVEGADFPMALYSPGVDWEVEHDGVADVARAVVHPSSDHPVVLELRCGTDSLVRATLPESERQRMADEHWSTWLDGLTLPDTAQQLAARSALTLRGLCTSTGGVMAAATTSLPEEIGGVRNWDYRYCWLRDGALTVQSLVSLGSTAEAEEFLDWVHRVVESLPGPELLRPLYSLRGTNLGPEEVVESLSGYAGSRPVRIGNLADHQVQMDVFGPVVELIAKLSSVRGTLADRDWHLVRSMAEAVARRWHEPDHGIWEERDEPRQRVYSKVMCWVTLDRAVDLAGRYGREVDPSWPGLRDDIAAEVLEKGWNEEAQAFTTAYDGTDLDAASLHIGLSGLIDPTDERFQATVTAVEAELRNGPTVYRYHRDDGLPGGEGGFHLCTTWLIEAYLLTGRRAEAEELFKHLVDCAGPTGLIPEEFDPVTERALGNHPQAYSHLGLIRCAQLLDRF</sequence>
<dbReference type="Proteomes" id="UP000189004">
    <property type="component" value="Unassembled WGS sequence"/>
</dbReference>
<dbReference type="PANTHER" id="PTHR31616">
    <property type="entry name" value="TREHALASE"/>
    <property type="match status" value="1"/>
</dbReference>
<protein>
    <submittedName>
        <fullName evidence="3">Trehalose-phosphatase</fullName>
    </submittedName>
</protein>
<dbReference type="InterPro" id="IPR045582">
    <property type="entry name" value="Trehalase-like_N"/>
</dbReference>
<dbReference type="Pfam" id="PF19291">
    <property type="entry name" value="TREH_N"/>
    <property type="match status" value="1"/>
</dbReference>
<dbReference type="GO" id="GO:0005975">
    <property type="term" value="P:carbohydrate metabolic process"/>
    <property type="evidence" value="ECO:0007669"/>
    <property type="project" value="InterPro"/>
</dbReference>
<dbReference type="GO" id="GO:0004553">
    <property type="term" value="F:hydrolase activity, hydrolyzing O-glycosyl compounds"/>
    <property type="evidence" value="ECO:0007669"/>
    <property type="project" value="TreeGrafter"/>
</dbReference>
<evidence type="ECO:0000313" key="3">
    <source>
        <dbReference type="EMBL" id="OOC57343.1"/>
    </source>
</evidence>
<feature type="domain" description="Trehalase-like N-terminal" evidence="2">
    <location>
        <begin position="177"/>
        <end position="387"/>
    </location>
</feature>
<dbReference type="InterPro" id="IPR023214">
    <property type="entry name" value="HAD_sf"/>
</dbReference>
<dbReference type="SUPFAM" id="SSF56784">
    <property type="entry name" value="HAD-like"/>
    <property type="match status" value="1"/>
</dbReference>
<dbReference type="InterPro" id="IPR011613">
    <property type="entry name" value="GH15-like"/>
</dbReference>
<evidence type="ECO:0000259" key="2">
    <source>
        <dbReference type="Pfam" id="PF19291"/>
    </source>
</evidence>
<accession>A0A1V3C9G4</accession>
<dbReference type="PANTHER" id="PTHR31616:SF0">
    <property type="entry name" value="GLUCAN 1,4-ALPHA-GLUCOSIDASE"/>
    <property type="match status" value="1"/>
</dbReference>
<evidence type="ECO:0000313" key="4">
    <source>
        <dbReference type="Proteomes" id="UP000189004"/>
    </source>
</evidence>